<accession>A0A367F346</accession>
<dbReference type="Proteomes" id="UP000252914">
    <property type="component" value="Unassembled WGS sequence"/>
</dbReference>
<evidence type="ECO:0008006" key="4">
    <source>
        <dbReference type="Google" id="ProtNLM"/>
    </source>
</evidence>
<organism evidence="2 3">
    <name type="scientific">Streptomyces diacarni</name>
    <dbReference type="NCBI Taxonomy" id="2800381"/>
    <lineage>
        <taxon>Bacteria</taxon>
        <taxon>Bacillati</taxon>
        <taxon>Actinomycetota</taxon>
        <taxon>Actinomycetes</taxon>
        <taxon>Kitasatosporales</taxon>
        <taxon>Streptomycetaceae</taxon>
        <taxon>Streptomyces</taxon>
    </lineage>
</organism>
<evidence type="ECO:0000313" key="3">
    <source>
        <dbReference type="Proteomes" id="UP000252914"/>
    </source>
</evidence>
<proteinExistence type="predicted"/>
<evidence type="ECO:0000256" key="1">
    <source>
        <dbReference type="SAM" id="MobiDB-lite"/>
    </source>
</evidence>
<feature type="compositionally biased region" description="Acidic residues" evidence="1">
    <location>
        <begin position="91"/>
        <end position="102"/>
    </location>
</feature>
<sequence length="138" mass="15213">MAEEDPGKLYVTPVKVREGRRSDLKGVKVADDSLGGVRPPRGLPYYVDLTFENQSGEELSGPPKMFGTDSEGHDLEQLEVTEPSVFRPCPEEDDQGDADGDGLLDQFESRKVCALFVVPRGATLEELELKDVTWKVST</sequence>
<protein>
    <recommendedName>
        <fullName evidence="4">DUF4352 domain-containing protein</fullName>
    </recommendedName>
</protein>
<feature type="region of interest" description="Disordered" evidence="1">
    <location>
        <begin position="83"/>
        <end position="103"/>
    </location>
</feature>
<gene>
    <name evidence="2" type="ORF">DTL70_10015</name>
</gene>
<dbReference type="EMBL" id="QOIN01000039">
    <property type="protein sequence ID" value="RCG24681.1"/>
    <property type="molecule type" value="Genomic_DNA"/>
</dbReference>
<comment type="caution">
    <text evidence="2">The sequence shown here is derived from an EMBL/GenBank/DDBJ whole genome shotgun (WGS) entry which is preliminary data.</text>
</comment>
<reference evidence="2 3" key="1">
    <citation type="submission" date="2018-06" db="EMBL/GenBank/DDBJ databases">
        <title>Streptomyces reniochalinae sp. nov. and Streptomyces diacarnus sp. nov. from marine sponges.</title>
        <authorList>
            <person name="Li L."/>
        </authorList>
    </citation>
    <scope>NUCLEOTIDE SEQUENCE [LARGE SCALE GENOMIC DNA]</scope>
    <source>
        <strain evidence="2 3">LHW51701</strain>
    </source>
</reference>
<dbReference type="RefSeq" id="WP_114021532.1">
    <property type="nucleotide sequence ID" value="NZ_JBEYTF010000063.1"/>
</dbReference>
<name>A0A367F346_9ACTN</name>
<dbReference type="AlphaFoldDB" id="A0A367F346"/>
<evidence type="ECO:0000313" key="2">
    <source>
        <dbReference type="EMBL" id="RCG24681.1"/>
    </source>
</evidence>
<keyword evidence="3" id="KW-1185">Reference proteome</keyword>